<feature type="transmembrane region" description="Helical" evidence="1">
    <location>
        <begin position="42"/>
        <end position="65"/>
    </location>
</feature>
<feature type="domain" description="AB hydrolase-1" evidence="2">
    <location>
        <begin position="253"/>
        <end position="390"/>
    </location>
</feature>
<name>A0AA39GDE2_SARSR</name>
<evidence type="ECO:0000256" key="1">
    <source>
        <dbReference type="SAM" id="Phobius"/>
    </source>
</evidence>
<keyword evidence="1" id="KW-1133">Transmembrane helix</keyword>
<dbReference type="InterPro" id="IPR000073">
    <property type="entry name" value="AB_hydrolase_1"/>
</dbReference>
<dbReference type="Pfam" id="PF00561">
    <property type="entry name" value="Abhydrolase_1"/>
    <property type="match status" value="1"/>
</dbReference>
<dbReference type="EMBL" id="JAPDFR010000007">
    <property type="protein sequence ID" value="KAK0385116.1"/>
    <property type="molecule type" value="Genomic_DNA"/>
</dbReference>
<comment type="caution">
    <text evidence="3">The sequence shown here is derived from an EMBL/GenBank/DDBJ whole genome shotgun (WGS) entry which is preliminary data.</text>
</comment>
<evidence type="ECO:0000313" key="3">
    <source>
        <dbReference type="EMBL" id="KAK0385116.1"/>
    </source>
</evidence>
<proteinExistence type="predicted"/>
<protein>
    <recommendedName>
        <fullName evidence="2">AB hydrolase-1 domain-containing protein</fullName>
    </recommendedName>
</protein>
<dbReference type="SUPFAM" id="SSF53474">
    <property type="entry name" value="alpha/beta-Hydrolases"/>
    <property type="match status" value="1"/>
</dbReference>
<evidence type="ECO:0000313" key="4">
    <source>
        <dbReference type="Proteomes" id="UP001175261"/>
    </source>
</evidence>
<dbReference type="PANTHER" id="PTHR37471">
    <property type="entry name" value="UNNAMED PRODUCT"/>
    <property type="match status" value="1"/>
</dbReference>
<keyword evidence="1" id="KW-0812">Transmembrane</keyword>
<dbReference type="Proteomes" id="UP001175261">
    <property type="component" value="Unassembled WGS sequence"/>
</dbReference>
<accession>A0AA39GDE2</accession>
<sequence>MIGTSFSEWVVIRLSIAFFRLTPLLYLLLLALLLPFAGRTTWVLVGLIVTSTLLLAECAYFVLIWRPYQERLKQDAVHPTAPSREVRKALFYRCFDNVESPEIYLRGWFLGAELEEIHLENIKEFLLWAFFDRHNDLSTDEDSTVVDDVAEFVEHLEHRIGRRFAPGRGPVKSLRLTFDYIETTYRSLLWYMVIFAVDQLTHLLLLWKGFQYYAAPSQHVFPPRPQQYVSMHRSPVESLSYWYSPHKSKEKLPLVFFHGIGIGLWVYIEYLSALLNTSSGVEDGIGILAIELLPISFRLTRPPPSKVEFLEQMAKILDHHNWEDFVLSSHSYGSVLVTHMLSFPALEKRVQAVVLIDPVTILLHLPDVAFNFTRRRPKEANQWQLWYFASTDPGVAHCLGRHFFWRENILWREDLLGIASTRQRGTSRKVAVSLSGRDLITKPGAIAQYLEASTEESGEIDVIVFPQLDHAQVFDAVAEREQLVNLTRSYCARRWFDRGGSQSA</sequence>
<dbReference type="PANTHER" id="PTHR37471:SF1">
    <property type="entry name" value="AB HYDROLASE-1 DOMAIN-CONTAINING PROTEIN"/>
    <property type="match status" value="1"/>
</dbReference>
<evidence type="ECO:0000259" key="2">
    <source>
        <dbReference type="Pfam" id="PF00561"/>
    </source>
</evidence>
<keyword evidence="4" id="KW-1185">Reference proteome</keyword>
<dbReference type="AlphaFoldDB" id="A0AA39GDE2"/>
<gene>
    <name evidence="3" type="ORF">NLU13_7594</name>
</gene>
<dbReference type="Gene3D" id="3.40.50.1820">
    <property type="entry name" value="alpha/beta hydrolase"/>
    <property type="match status" value="1"/>
</dbReference>
<keyword evidence="1" id="KW-0472">Membrane</keyword>
<organism evidence="3 4">
    <name type="scientific">Sarocladium strictum</name>
    <name type="common">Black bundle disease fungus</name>
    <name type="synonym">Acremonium strictum</name>
    <dbReference type="NCBI Taxonomy" id="5046"/>
    <lineage>
        <taxon>Eukaryota</taxon>
        <taxon>Fungi</taxon>
        <taxon>Dikarya</taxon>
        <taxon>Ascomycota</taxon>
        <taxon>Pezizomycotina</taxon>
        <taxon>Sordariomycetes</taxon>
        <taxon>Hypocreomycetidae</taxon>
        <taxon>Hypocreales</taxon>
        <taxon>Sarocladiaceae</taxon>
        <taxon>Sarocladium</taxon>
    </lineage>
</organism>
<feature type="transmembrane region" description="Helical" evidence="1">
    <location>
        <begin position="12"/>
        <end position="36"/>
    </location>
</feature>
<dbReference type="InterPro" id="IPR029058">
    <property type="entry name" value="AB_hydrolase_fold"/>
</dbReference>
<reference evidence="3" key="1">
    <citation type="submission" date="2022-10" db="EMBL/GenBank/DDBJ databases">
        <title>Determination and structural analysis of whole genome sequence of Sarocladium strictum F4-1.</title>
        <authorList>
            <person name="Hu L."/>
            <person name="Jiang Y."/>
        </authorList>
    </citation>
    <scope>NUCLEOTIDE SEQUENCE</scope>
    <source>
        <strain evidence="3">F4-1</strain>
    </source>
</reference>